<evidence type="ECO:0000313" key="1">
    <source>
        <dbReference type="EMBL" id="CDF90067.1"/>
    </source>
</evidence>
<dbReference type="OrthoDB" id="4034641at2759"/>
<evidence type="ECO:0000313" key="2">
    <source>
        <dbReference type="Proteomes" id="UP000019375"/>
    </source>
</evidence>
<gene>
    <name evidence="1" type="ORF">BN860_08240g</name>
</gene>
<dbReference type="EMBL" id="HG316458">
    <property type="protein sequence ID" value="CDF90067.1"/>
    <property type="molecule type" value="Genomic_DNA"/>
</dbReference>
<keyword evidence="2" id="KW-1185">Reference proteome</keyword>
<name>A0A8J2T723_ZYGB2</name>
<dbReference type="Proteomes" id="UP000019375">
    <property type="component" value="Unassembled WGS sequence"/>
</dbReference>
<accession>A0A8J2T723</accession>
<reference evidence="2" key="1">
    <citation type="journal article" date="2013" name="Genome Announc.">
        <title>Genome sequence of the food spoilage yeast Zygosaccharomyces bailii CLIB 213(T).</title>
        <authorList>
            <person name="Galeote V."/>
            <person name="Bigey F."/>
            <person name="Devillers H."/>
            <person name="Neuveglise C."/>
            <person name="Dequin S."/>
        </authorList>
    </citation>
    <scope>NUCLEOTIDE SEQUENCE [LARGE SCALE GENOMIC DNA]</scope>
    <source>
        <strain evidence="2">CLIB 213 / ATCC 58445 / CBS 680 / CCRC 21525 / NBRC 1098 / NCYC 1416 / NRRL Y-2227</strain>
    </source>
</reference>
<dbReference type="AlphaFoldDB" id="A0A8J2T723"/>
<sequence length="124" mass="14073">MQSLSSVYYLPNLRSSKNKHKLDNLLSMLRITSARLSVASPRMWLLGGRSLSSTAFNEFPHRKAHLSDAEQKEQNIFDANKAKLESMEHDKANKSDAHVQSCDELRKVGEDAQIEQNRPDDGVY</sequence>
<proteinExistence type="predicted"/>
<organism evidence="1 2">
    <name type="scientific">Zygosaccharomyces bailii (strain CLIB 213 / ATCC 58445 / CBS 680 / BCRC 21525 / NBRC 1098 / NCYC 1416 / NRRL Y-2227)</name>
    <dbReference type="NCBI Taxonomy" id="1333698"/>
    <lineage>
        <taxon>Eukaryota</taxon>
        <taxon>Fungi</taxon>
        <taxon>Dikarya</taxon>
        <taxon>Ascomycota</taxon>
        <taxon>Saccharomycotina</taxon>
        <taxon>Saccharomycetes</taxon>
        <taxon>Saccharomycetales</taxon>
        <taxon>Saccharomycetaceae</taxon>
        <taxon>Zygosaccharomyces</taxon>
    </lineage>
</organism>
<protein>
    <submittedName>
        <fullName evidence="1">ZYBA0S05-08240g1_1</fullName>
    </submittedName>
</protein>